<evidence type="ECO:0000313" key="3">
    <source>
        <dbReference type="Proteomes" id="UP000650467"/>
    </source>
</evidence>
<dbReference type="OrthoDB" id="10625703at2759"/>
<gene>
    <name evidence="2" type="ORF">HXX76_013723</name>
</gene>
<dbReference type="PROSITE" id="PS51257">
    <property type="entry name" value="PROKAR_LIPOPROTEIN"/>
    <property type="match status" value="1"/>
</dbReference>
<keyword evidence="3" id="KW-1185">Reference proteome</keyword>
<name>A0A835SEI9_CHLIN</name>
<proteinExistence type="predicted"/>
<sequence>MLSSLSRQAGPALARHSALRVESVTAAYGSISACGSSTLLLQTGSAVLDCRSLQSCGASYSTATVDWEQARCSGNASGTASSTAGSTAGSSSVPGAGSSSSGDRAMGRVSSTSALSHFWRRAFGCRDLTDADGWTRAEDQAGAGASVAMLVAPFTSLALRFGLGGRGGILAARRLRGEPEPFEDEQDDDEYEDGEYVDLDDEELLADLDELDEMEIDGEWDEGEWEEDRQAEEELGEGEERPGLGEERPGLGEGRKSSAAPPVPPSPRPGRDWRS</sequence>
<evidence type="ECO:0000256" key="1">
    <source>
        <dbReference type="SAM" id="MobiDB-lite"/>
    </source>
</evidence>
<feature type="region of interest" description="Disordered" evidence="1">
    <location>
        <begin position="208"/>
        <end position="275"/>
    </location>
</feature>
<dbReference type="EMBL" id="JAEHOC010000055">
    <property type="protein sequence ID" value="KAG2425514.1"/>
    <property type="molecule type" value="Genomic_DNA"/>
</dbReference>
<feature type="region of interest" description="Disordered" evidence="1">
    <location>
        <begin position="76"/>
        <end position="107"/>
    </location>
</feature>
<dbReference type="Proteomes" id="UP000650467">
    <property type="component" value="Unassembled WGS sequence"/>
</dbReference>
<dbReference type="AlphaFoldDB" id="A0A835SEI9"/>
<organism evidence="2 3">
    <name type="scientific">Chlamydomonas incerta</name>
    <dbReference type="NCBI Taxonomy" id="51695"/>
    <lineage>
        <taxon>Eukaryota</taxon>
        <taxon>Viridiplantae</taxon>
        <taxon>Chlorophyta</taxon>
        <taxon>core chlorophytes</taxon>
        <taxon>Chlorophyceae</taxon>
        <taxon>CS clade</taxon>
        <taxon>Chlamydomonadales</taxon>
        <taxon>Chlamydomonadaceae</taxon>
        <taxon>Chlamydomonas</taxon>
    </lineage>
</organism>
<reference evidence="2" key="1">
    <citation type="journal article" date="2020" name="bioRxiv">
        <title>Comparative genomics of Chlamydomonas.</title>
        <authorList>
            <person name="Craig R.J."/>
            <person name="Hasan A.R."/>
            <person name="Ness R.W."/>
            <person name="Keightley P.D."/>
        </authorList>
    </citation>
    <scope>NUCLEOTIDE SEQUENCE</scope>
    <source>
        <strain evidence="2">SAG 7.73</strain>
    </source>
</reference>
<feature type="compositionally biased region" description="Acidic residues" evidence="1">
    <location>
        <begin position="208"/>
        <end position="237"/>
    </location>
</feature>
<feature type="compositionally biased region" description="Basic and acidic residues" evidence="1">
    <location>
        <begin position="238"/>
        <end position="256"/>
    </location>
</feature>
<accession>A0A835SEI9</accession>
<comment type="caution">
    <text evidence="2">The sequence shown here is derived from an EMBL/GenBank/DDBJ whole genome shotgun (WGS) entry which is preliminary data.</text>
</comment>
<feature type="compositionally biased region" description="Low complexity" evidence="1">
    <location>
        <begin position="76"/>
        <end position="102"/>
    </location>
</feature>
<protein>
    <submittedName>
        <fullName evidence="2">Uncharacterized protein</fullName>
    </submittedName>
</protein>
<evidence type="ECO:0000313" key="2">
    <source>
        <dbReference type="EMBL" id="KAG2425514.1"/>
    </source>
</evidence>